<dbReference type="InterPro" id="IPR012902">
    <property type="entry name" value="N_methyl_site"/>
</dbReference>
<feature type="transmembrane region" description="Helical" evidence="1">
    <location>
        <begin position="6"/>
        <end position="24"/>
    </location>
</feature>
<keyword evidence="1" id="KW-0812">Transmembrane</keyword>
<dbReference type="PROSITE" id="PS00409">
    <property type="entry name" value="PROKAR_NTER_METHYL"/>
    <property type="match status" value="1"/>
</dbReference>
<comment type="caution">
    <text evidence="2">The sequence shown here is derived from an EMBL/GenBank/DDBJ whole genome shotgun (WGS) entry which is preliminary data.</text>
</comment>
<evidence type="ECO:0008006" key="4">
    <source>
        <dbReference type="Google" id="ProtNLM"/>
    </source>
</evidence>
<dbReference type="EMBL" id="MHUG01000015">
    <property type="protein sequence ID" value="OHA73164.1"/>
    <property type="molecule type" value="Genomic_DNA"/>
</dbReference>
<dbReference type="NCBIfam" id="TIGR02532">
    <property type="entry name" value="IV_pilin_GFxxxE"/>
    <property type="match status" value="1"/>
</dbReference>
<reference evidence="2 3" key="1">
    <citation type="journal article" date="2016" name="Nat. Commun.">
        <title>Thousands of microbial genomes shed light on interconnected biogeochemical processes in an aquifer system.</title>
        <authorList>
            <person name="Anantharaman K."/>
            <person name="Brown C.T."/>
            <person name="Hug L.A."/>
            <person name="Sharon I."/>
            <person name="Castelle C.J."/>
            <person name="Probst A.J."/>
            <person name="Thomas B.C."/>
            <person name="Singh A."/>
            <person name="Wilkins M.J."/>
            <person name="Karaoz U."/>
            <person name="Brodie E.L."/>
            <person name="Williams K.H."/>
            <person name="Hubbard S.S."/>
            <person name="Banfield J.F."/>
        </authorList>
    </citation>
    <scope>NUCLEOTIDE SEQUENCE [LARGE SCALE GENOMIC DNA]</scope>
</reference>
<proteinExistence type="predicted"/>
<accession>A0A1G2RJZ3</accession>
<sequence length="172" mass="18136">MKGFTLIELLVVSGIVVLLTGLMVPSWRSGEGALALGRAAAKISQDIEHTKDLSLQAKWFECQIGKIAGYGVYFTSNATSYVIFADCNNNQRYDSGTDGVVENVSMESAVRISSVTQGAFGMVIVPPDPAVYLKEGAVPYGTLSSAQIIVSAESGGAQKTITINQKAVVGIQ</sequence>
<dbReference type="AlphaFoldDB" id="A0A1G2RJZ3"/>
<name>A0A1G2RJZ3_9BACT</name>
<evidence type="ECO:0000313" key="3">
    <source>
        <dbReference type="Proteomes" id="UP000176917"/>
    </source>
</evidence>
<keyword evidence="1" id="KW-1133">Transmembrane helix</keyword>
<dbReference type="SUPFAM" id="SSF54523">
    <property type="entry name" value="Pili subunits"/>
    <property type="match status" value="1"/>
</dbReference>
<gene>
    <name evidence="2" type="ORF">A3B24_00770</name>
</gene>
<dbReference type="InterPro" id="IPR045584">
    <property type="entry name" value="Pilin-like"/>
</dbReference>
<evidence type="ECO:0000256" key="1">
    <source>
        <dbReference type="SAM" id="Phobius"/>
    </source>
</evidence>
<dbReference type="STRING" id="1802461.A3B24_00770"/>
<organism evidence="2 3">
    <name type="scientific">Candidatus Wildermuthbacteria bacterium RIFCSPLOWO2_01_FULL_48_16</name>
    <dbReference type="NCBI Taxonomy" id="1802461"/>
    <lineage>
        <taxon>Bacteria</taxon>
        <taxon>Candidatus Wildermuthiibacteriota</taxon>
    </lineage>
</organism>
<keyword evidence="1" id="KW-0472">Membrane</keyword>
<evidence type="ECO:0000313" key="2">
    <source>
        <dbReference type="EMBL" id="OHA73164.1"/>
    </source>
</evidence>
<dbReference type="Proteomes" id="UP000176917">
    <property type="component" value="Unassembled WGS sequence"/>
</dbReference>
<protein>
    <recommendedName>
        <fullName evidence="4">General secretion pathway GspH domain-containing protein</fullName>
    </recommendedName>
</protein>